<feature type="compositionally biased region" description="Polar residues" evidence="1">
    <location>
        <begin position="153"/>
        <end position="171"/>
    </location>
</feature>
<evidence type="ECO:0000256" key="1">
    <source>
        <dbReference type="SAM" id="MobiDB-lite"/>
    </source>
</evidence>
<dbReference type="AlphaFoldDB" id="A0A4U0TZJ1"/>
<sequence>MAAYNWSLYEQDQDRHNLISFDDAFFNTTMEPEPLWPYPNEAGEALQPSIPPQTAANTFALVPPFSSVLTPGTVPQGSWTAPTILPTSYIENGALVSWLRHDGTRDYEQSKSQPAVTSEQTPKHLSPSVAERHRLSRATPLASAASSAPSPGISETSRSTTPNAQEMSKWI</sequence>
<gene>
    <name evidence="2" type="ORF">B0A50_04076</name>
</gene>
<feature type="region of interest" description="Disordered" evidence="1">
    <location>
        <begin position="105"/>
        <end position="171"/>
    </location>
</feature>
<evidence type="ECO:0000313" key="3">
    <source>
        <dbReference type="Proteomes" id="UP000308549"/>
    </source>
</evidence>
<evidence type="ECO:0000313" key="2">
    <source>
        <dbReference type="EMBL" id="TKA28010.1"/>
    </source>
</evidence>
<name>A0A4U0TZJ1_9PEZI</name>
<accession>A0A4U0TZJ1</accession>
<comment type="caution">
    <text evidence="2">The sequence shown here is derived from an EMBL/GenBank/DDBJ whole genome shotgun (WGS) entry which is preliminary data.</text>
</comment>
<feature type="compositionally biased region" description="Polar residues" evidence="1">
    <location>
        <begin position="110"/>
        <end position="120"/>
    </location>
</feature>
<keyword evidence="3" id="KW-1185">Reference proteome</keyword>
<proteinExistence type="predicted"/>
<reference evidence="2 3" key="1">
    <citation type="submission" date="2017-03" db="EMBL/GenBank/DDBJ databases">
        <title>Genomes of endolithic fungi from Antarctica.</title>
        <authorList>
            <person name="Coleine C."/>
            <person name="Masonjones S."/>
            <person name="Stajich J.E."/>
        </authorList>
    </citation>
    <scope>NUCLEOTIDE SEQUENCE [LARGE SCALE GENOMIC DNA]</scope>
    <source>
        <strain evidence="2 3">CCFEE 6315</strain>
    </source>
</reference>
<feature type="compositionally biased region" description="Low complexity" evidence="1">
    <location>
        <begin position="137"/>
        <end position="151"/>
    </location>
</feature>
<dbReference type="Proteomes" id="UP000308549">
    <property type="component" value="Unassembled WGS sequence"/>
</dbReference>
<protein>
    <submittedName>
        <fullName evidence="2">Uncharacterized protein</fullName>
    </submittedName>
</protein>
<dbReference type="EMBL" id="NAJL01000020">
    <property type="protein sequence ID" value="TKA28010.1"/>
    <property type="molecule type" value="Genomic_DNA"/>
</dbReference>
<organism evidence="2 3">
    <name type="scientific">Salinomyces thailandicus</name>
    <dbReference type="NCBI Taxonomy" id="706561"/>
    <lineage>
        <taxon>Eukaryota</taxon>
        <taxon>Fungi</taxon>
        <taxon>Dikarya</taxon>
        <taxon>Ascomycota</taxon>
        <taxon>Pezizomycotina</taxon>
        <taxon>Dothideomycetes</taxon>
        <taxon>Dothideomycetidae</taxon>
        <taxon>Mycosphaerellales</taxon>
        <taxon>Teratosphaeriaceae</taxon>
        <taxon>Salinomyces</taxon>
    </lineage>
</organism>